<dbReference type="InterPro" id="IPR003593">
    <property type="entry name" value="AAA+_ATPase"/>
</dbReference>
<dbReference type="PROSITE" id="PS51755">
    <property type="entry name" value="OMPR_PHOB"/>
    <property type="match status" value="1"/>
</dbReference>
<dbReference type="InterPro" id="IPR051677">
    <property type="entry name" value="AfsR-DnrI-RedD_regulator"/>
</dbReference>
<dbReference type="InterPro" id="IPR016032">
    <property type="entry name" value="Sig_transdc_resp-reg_C-effctor"/>
</dbReference>
<dbReference type="PANTHER" id="PTHR35807">
    <property type="entry name" value="TRANSCRIPTIONAL REGULATOR REDD-RELATED"/>
    <property type="match status" value="1"/>
</dbReference>
<dbReference type="SUPFAM" id="SSF52540">
    <property type="entry name" value="P-loop containing nucleoside triphosphate hydrolases"/>
    <property type="match status" value="1"/>
</dbReference>
<dbReference type="GO" id="GO:0016887">
    <property type="term" value="F:ATP hydrolysis activity"/>
    <property type="evidence" value="ECO:0007669"/>
    <property type="project" value="InterPro"/>
</dbReference>
<evidence type="ECO:0000256" key="4">
    <source>
        <dbReference type="PROSITE-ProRule" id="PRU01091"/>
    </source>
</evidence>
<dbReference type="Pfam" id="PF25873">
    <property type="entry name" value="WHD_MalT"/>
    <property type="match status" value="1"/>
</dbReference>
<dbReference type="InterPro" id="IPR059106">
    <property type="entry name" value="WHD_MalT"/>
</dbReference>
<dbReference type="Pfam" id="PF03704">
    <property type="entry name" value="BTAD"/>
    <property type="match status" value="1"/>
</dbReference>
<dbReference type="InterPro" id="IPR036388">
    <property type="entry name" value="WH-like_DNA-bd_sf"/>
</dbReference>
<dbReference type="GO" id="GO:0006355">
    <property type="term" value="P:regulation of DNA-templated transcription"/>
    <property type="evidence" value="ECO:0007669"/>
    <property type="project" value="InterPro"/>
</dbReference>
<protein>
    <submittedName>
        <fullName evidence="7">BTAD domain-containing putative transcriptional regulator</fullName>
    </submittedName>
</protein>
<proteinExistence type="inferred from homology"/>
<evidence type="ECO:0000256" key="2">
    <source>
        <dbReference type="ARBA" id="ARBA00023012"/>
    </source>
</evidence>
<dbReference type="SMART" id="SM01043">
    <property type="entry name" value="BTAD"/>
    <property type="match status" value="1"/>
</dbReference>
<dbReference type="InterPro" id="IPR027417">
    <property type="entry name" value="P-loop_NTPase"/>
</dbReference>
<evidence type="ECO:0000256" key="1">
    <source>
        <dbReference type="ARBA" id="ARBA00005820"/>
    </source>
</evidence>
<dbReference type="Pfam" id="PF00486">
    <property type="entry name" value="Trans_reg_C"/>
    <property type="match status" value="1"/>
</dbReference>
<dbReference type="InterPro" id="IPR001867">
    <property type="entry name" value="OmpR/PhoB-type_DNA-bd"/>
</dbReference>
<dbReference type="SMART" id="SM00382">
    <property type="entry name" value="AAA"/>
    <property type="match status" value="1"/>
</dbReference>
<feature type="domain" description="OmpR/PhoB-type" evidence="6">
    <location>
        <begin position="343"/>
        <end position="452"/>
    </location>
</feature>
<dbReference type="RefSeq" id="WP_369185251.1">
    <property type="nucleotide sequence ID" value="NZ_CP163445.1"/>
</dbReference>
<evidence type="ECO:0000313" key="7">
    <source>
        <dbReference type="EMBL" id="XDQ83051.1"/>
    </source>
</evidence>
<dbReference type="AlphaFoldDB" id="A0AB39TV92"/>
<reference evidence="7" key="1">
    <citation type="submission" date="2024-07" db="EMBL/GenBank/DDBJ databases">
        <authorList>
            <person name="Yu S.T."/>
        </authorList>
    </citation>
    <scope>NUCLEOTIDE SEQUENCE</scope>
    <source>
        <strain evidence="7">Y1</strain>
    </source>
</reference>
<dbReference type="GO" id="GO:0003677">
    <property type="term" value="F:DNA binding"/>
    <property type="evidence" value="ECO:0007669"/>
    <property type="project" value="UniProtKB-UniRule"/>
</dbReference>
<dbReference type="InterPro" id="IPR005158">
    <property type="entry name" value="BTAD"/>
</dbReference>
<dbReference type="Gene3D" id="1.25.40.10">
    <property type="entry name" value="Tetratricopeptide repeat domain"/>
    <property type="match status" value="1"/>
</dbReference>
<dbReference type="EMBL" id="CP163445">
    <property type="protein sequence ID" value="XDQ83051.1"/>
    <property type="molecule type" value="Genomic_DNA"/>
</dbReference>
<dbReference type="SUPFAM" id="SSF46894">
    <property type="entry name" value="C-terminal effector domain of the bipartite response regulators"/>
    <property type="match status" value="1"/>
</dbReference>
<dbReference type="SMART" id="SM00862">
    <property type="entry name" value="Trans_reg_C"/>
    <property type="match status" value="1"/>
</dbReference>
<feature type="compositionally biased region" description="Basic and acidic residues" evidence="5">
    <location>
        <begin position="321"/>
        <end position="331"/>
    </location>
</feature>
<keyword evidence="3 4" id="KW-0238">DNA-binding</keyword>
<sequence length="618" mass="67160">MHVRPAEDPEISGETVRPPWLTRDRLLDLLDRSAPGALTLLVAPAGYGKTTLLAQHLERFRGSVLRWRPSRGTTGTAALLSAVHHGLGEACGPATVAHLLRRVERRPEPVLLVVDDLHLIHGTEAESVLEEIALLAPPNLRLLLAGQRLPLFNLTRWELAASTVLGPADLRLRADEVRRLLREVYGSRLSGRRVAEVEAITQGWPAALRLLHPALLHPAATGTAPQLAAVAGSLTRTYLEREVIRPLPERLVRFLEQVSPLPRLDAAGCDALVGGSESAWTLDVLADERGLLRREHSDCSFHWGPLLRDHLLHRRSARPGGEGRERVRLRPEAPTPAPTSVPAPVRELPSGSPPLSLRCFGCFELTLGERELDWTTIRPRARALLRVLAIHPGQPVHRELLTEALWPERPPATAARCLHVAVSALRRFLEPGITRGGSQLLVRSGEAYLLRLPPDGSCDLRRFETALAEGLRAEAAGRPDAAARALRSALEAYTGELLPEDGPAEWVVARREHYQRAAAEAALVLARLELARGRPLDGARAAARSVQIDPFRDDAWQTLIAAHERRGDTAAAERSRKGHARMLLSLGLPAADAVVDAAVPEGRGDDVGSDTGGSSGVT</sequence>
<feature type="region of interest" description="Disordered" evidence="5">
    <location>
        <begin position="314"/>
        <end position="349"/>
    </location>
</feature>
<evidence type="ECO:0000259" key="6">
    <source>
        <dbReference type="PROSITE" id="PS51755"/>
    </source>
</evidence>
<evidence type="ECO:0000256" key="3">
    <source>
        <dbReference type="ARBA" id="ARBA00023125"/>
    </source>
</evidence>
<dbReference type="InterPro" id="IPR011990">
    <property type="entry name" value="TPR-like_helical_dom_sf"/>
</dbReference>
<evidence type="ECO:0000256" key="5">
    <source>
        <dbReference type="SAM" id="MobiDB-lite"/>
    </source>
</evidence>
<dbReference type="Pfam" id="PF13401">
    <property type="entry name" value="AAA_22"/>
    <property type="match status" value="1"/>
</dbReference>
<dbReference type="InterPro" id="IPR049945">
    <property type="entry name" value="AAA_22"/>
</dbReference>
<dbReference type="GO" id="GO:0000160">
    <property type="term" value="P:phosphorelay signal transduction system"/>
    <property type="evidence" value="ECO:0007669"/>
    <property type="project" value="UniProtKB-KW"/>
</dbReference>
<keyword evidence="2" id="KW-0902">Two-component regulatory system</keyword>
<name>A0AB39TV92_9ACTN</name>
<feature type="DNA-binding region" description="OmpR/PhoB-type" evidence="4">
    <location>
        <begin position="343"/>
        <end position="452"/>
    </location>
</feature>
<gene>
    <name evidence="7" type="ORF">AB2U05_33375</name>
</gene>
<organism evidence="7">
    <name type="scientific">Streptomyces sp. Y1</name>
    <dbReference type="NCBI Taxonomy" id="3238634"/>
    <lineage>
        <taxon>Bacteria</taxon>
        <taxon>Bacillati</taxon>
        <taxon>Actinomycetota</taxon>
        <taxon>Actinomycetes</taxon>
        <taxon>Kitasatosporales</taxon>
        <taxon>Streptomycetaceae</taxon>
        <taxon>Streptomyces</taxon>
    </lineage>
</organism>
<dbReference type="Gene3D" id="1.10.10.10">
    <property type="entry name" value="Winged helix-like DNA-binding domain superfamily/Winged helix DNA-binding domain"/>
    <property type="match status" value="1"/>
</dbReference>
<accession>A0AB39TV92</accession>
<dbReference type="SUPFAM" id="SSF48452">
    <property type="entry name" value="TPR-like"/>
    <property type="match status" value="1"/>
</dbReference>
<comment type="similarity">
    <text evidence="1">Belongs to the AfsR/DnrI/RedD regulatory family.</text>
</comment>